<comment type="caution">
    <text evidence="1">The sequence shown here is derived from an EMBL/GenBank/DDBJ whole genome shotgun (WGS) entry which is preliminary data.</text>
</comment>
<keyword evidence="2" id="KW-1185">Reference proteome</keyword>
<sequence length="361" mass="39728">MTNRGTVFLGPSSITHKLTYPQGYIGGDAFYVLYDTHPEYEYTLVVRNQDRVKPVRDKYPDDKVRIVYGTDEKSYEDVLEEESSKADIVLHTAESADHIPSAEAISKGVTKADHPIYYIHLSGTGILQWYDQAHSRFGQPPLPSETYYDIASIERLVSLPDSALHRNVDKLVLASNHASPGACLTAIVAPPTIFGVGRGPVKTHSQQLPNLARFILQHGFAPVVGPPGETRWDNTHVSDVSQLFLLLVETAEGVVKGEKKVGPDVFGRRAYYFCDNGKPHSWKEAATKLAQEATRLGLLKQVVVRMVGIDGVPDPSWGMNSSGRARRAKEYLGWEPKGPPLEGEWEGIVKEAAEALGVKAA</sequence>
<dbReference type="GO" id="GO:0004029">
    <property type="term" value="F:aldehyde dehydrogenase (NAD+) activity"/>
    <property type="evidence" value="ECO:0007669"/>
    <property type="project" value="TreeGrafter"/>
</dbReference>
<dbReference type="PANTHER" id="PTHR48079:SF6">
    <property type="entry name" value="NAD(P)-BINDING DOMAIN-CONTAINING PROTEIN-RELATED"/>
    <property type="match status" value="1"/>
</dbReference>
<name>A0AA40F9P9_9PEZI</name>
<dbReference type="InterPro" id="IPR051783">
    <property type="entry name" value="NAD(P)-dependent_oxidoreduct"/>
</dbReference>
<dbReference type="EMBL" id="JAUKUD010000001">
    <property type="protein sequence ID" value="KAK0753819.1"/>
    <property type="molecule type" value="Genomic_DNA"/>
</dbReference>
<dbReference type="GO" id="GO:0005737">
    <property type="term" value="C:cytoplasm"/>
    <property type="evidence" value="ECO:0007669"/>
    <property type="project" value="TreeGrafter"/>
</dbReference>
<organism evidence="1 2">
    <name type="scientific">Schizothecium vesticola</name>
    <dbReference type="NCBI Taxonomy" id="314040"/>
    <lineage>
        <taxon>Eukaryota</taxon>
        <taxon>Fungi</taxon>
        <taxon>Dikarya</taxon>
        <taxon>Ascomycota</taxon>
        <taxon>Pezizomycotina</taxon>
        <taxon>Sordariomycetes</taxon>
        <taxon>Sordariomycetidae</taxon>
        <taxon>Sordariales</taxon>
        <taxon>Schizotheciaceae</taxon>
        <taxon>Schizothecium</taxon>
    </lineage>
</organism>
<proteinExistence type="predicted"/>
<evidence type="ECO:0000313" key="2">
    <source>
        <dbReference type="Proteomes" id="UP001172155"/>
    </source>
</evidence>
<reference evidence="1" key="1">
    <citation type="submission" date="2023-06" db="EMBL/GenBank/DDBJ databases">
        <title>Genome-scale phylogeny and comparative genomics of the fungal order Sordariales.</title>
        <authorList>
            <consortium name="Lawrence Berkeley National Laboratory"/>
            <person name="Hensen N."/>
            <person name="Bonometti L."/>
            <person name="Westerberg I."/>
            <person name="Brannstrom I.O."/>
            <person name="Guillou S."/>
            <person name="Cros-Aarteil S."/>
            <person name="Calhoun S."/>
            <person name="Haridas S."/>
            <person name="Kuo A."/>
            <person name="Mondo S."/>
            <person name="Pangilinan J."/>
            <person name="Riley R."/>
            <person name="LaButti K."/>
            <person name="Andreopoulos B."/>
            <person name="Lipzen A."/>
            <person name="Chen C."/>
            <person name="Yanf M."/>
            <person name="Daum C."/>
            <person name="Ng V."/>
            <person name="Clum A."/>
            <person name="Steindorff A."/>
            <person name="Ohm R."/>
            <person name="Martin F."/>
            <person name="Silar P."/>
            <person name="Natvig D."/>
            <person name="Lalanne C."/>
            <person name="Gautier V."/>
            <person name="Ament-velasquez S.L."/>
            <person name="Kruys A."/>
            <person name="Hutchinson M.I."/>
            <person name="Powell A.J."/>
            <person name="Barry K."/>
            <person name="Miller A.N."/>
            <person name="Grigoriev I.V."/>
            <person name="Debuchy R."/>
            <person name="Gladieux P."/>
            <person name="Thoren M.H."/>
            <person name="Johannesson H."/>
        </authorList>
    </citation>
    <scope>NUCLEOTIDE SEQUENCE</scope>
    <source>
        <strain evidence="1">SMH3187-1</strain>
    </source>
</reference>
<dbReference type="Gene3D" id="3.40.50.720">
    <property type="entry name" value="NAD(P)-binding Rossmann-like Domain"/>
    <property type="match status" value="1"/>
</dbReference>
<dbReference type="PANTHER" id="PTHR48079">
    <property type="entry name" value="PROTEIN YEEZ"/>
    <property type="match status" value="1"/>
</dbReference>
<dbReference type="AlphaFoldDB" id="A0AA40F9P9"/>
<protein>
    <recommendedName>
        <fullName evidence="3">NAD(P)-binding domain-containing protein</fullName>
    </recommendedName>
</protein>
<dbReference type="SUPFAM" id="SSF51735">
    <property type="entry name" value="NAD(P)-binding Rossmann-fold domains"/>
    <property type="match status" value="1"/>
</dbReference>
<dbReference type="Proteomes" id="UP001172155">
    <property type="component" value="Unassembled WGS sequence"/>
</dbReference>
<accession>A0AA40F9P9</accession>
<dbReference type="InterPro" id="IPR036291">
    <property type="entry name" value="NAD(P)-bd_dom_sf"/>
</dbReference>
<evidence type="ECO:0000313" key="1">
    <source>
        <dbReference type="EMBL" id="KAK0753819.1"/>
    </source>
</evidence>
<evidence type="ECO:0008006" key="3">
    <source>
        <dbReference type="Google" id="ProtNLM"/>
    </source>
</evidence>
<gene>
    <name evidence="1" type="ORF">B0T18DRAFT_453211</name>
</gene>